<evidence type="ECO:0000313" key="3">
    <source>
        <dbReference type="EMBL" id="WRP18203.1"/>
    </source>
</evidence>
<reference evidence="3 4" key="1">
    <citation type="journal article" date="2024" name="Front. Microbiol.">
        <title>Novel thermophilic genera Geochorda gen. nov. and Carboxydochorda gen. nov. from the deep terrestrial subsurface reveal the ecophysiological diversity in the class Limnochordia.</title>
        <authorList>
            <person name="Karnachuk O.V."/>
            <person name="Lukina A.P."/>
            <person name="Avakyan M.R."/>
            <person name="Kadnikov V.V."/>
            <person name="Begmatov S."/>
            <person name="Beletsky A.V."/>
            <person name="Vlasova K.G."/>
            <person name="Novikov A.A."/>
            <person name="Shcherbakova V.A."/>
            <person name="Mardanov A.V."/>
            <person name="Ravin N.V."/>
        </authorList>
    </citation>
    <scope>NUCLEOTIDE SEQUENCE [LARGE SCALE GENOMIC DNA]</scope>
    <source>
        <strain evidence="3 4">L945</strain>
    </source>
</reference>
<dbReference type="SUPFAM" id="SSF51735">
    <property type="entry name" value="NAD(P)-binding Rossmann-fold domains"/>
    <property type="match status" value="1"/>
</dbReference>
<dbReference type="InterPro" id="IPR051207">
    <property type="entry name" value="ComplexI_NDUFA9_subunit"/>
</dbReference>
<feature type="compositionally biased region" description="Low complexity" evidence="1">
    <location>
        <begin position="300"/>
        <end position="309"/>
    </location>
</feature>
<dbReference type="Gene3D" id="3.40.50.720">
    <property type="entry name" value="NAD(P)-binding Rossmann-like Domain"/>
    <property type="match status" value="1"/>
</dbReference>
<dbReference type="EMBL" id="CP141615">
    <property type="protein sequence ID" value="WRP18203.1"/>
    <property type="molecule type" value="Genomic_DNA"/>
</dbReference>
<feature type="compositionally biased region" description="Basic and acidic residues" evidence="1">
    <location>
        <begin position="323"/>
        <end position="338"/>
    </location>
</feature>
<name>A0ABZ1BZM7_9FIRM</name>
<dbReference type="Proteomes" id="UP001332192">
    <property type="component" value="Chromosome"/>
</dbReference>
<feature type="region of interest" description="Disordered" evidence="1">
    <location>
        <begin position="279"/>
        <end position="338"/>
    </location>
</feature>
<dbReference type="PANTHER" id="PTHR12126:SF11">
    <property type="entry name" value="NADH DEHYDROGENASE [UBIQUINONE] 1 ALPHA SUBCOMPLEX SUBUNIT 9, MITOCHONDRIAL"/>
    <property type="match status" value="1"/>
</dbReference>
<dbReference type="InterPro" id="IPR036291">
    <property type="entry name" value="NAD(P)-bd_dom_sf"/>
</dbReference>
<keyword evidence="4" id="KW-1185">Reference proteome</keyword>
<organism evidence="3 4">
    <name type="scientific">Carboxydichorda subterranea</name>
    <dbReference type="NCBI Taxonomy" id="3109565"/>
    <lineage>
        <taxon>Bacteria</taxon>
        <taxon>Bacillati</taxon>
        <taxon>Bacillota</taxon>
        <taxon>Limnochordia</taxon>
        <taxon>Limnochordales</taxon>
        <taxon>Geochordaceae</taxon>
        <taxon>Carboxydichorda</taxon>
    </lineage>
</organism>
<evidence type="ECO:0000256" key="1">
    <source>
        <dbReference type="SAM" id="MobiDB-lite"/>
    </source>
</evidence>
<sequence>MTGPQKVQRIVVTGGTGFVGRSVVRALARRGVRLTLLRRPGPERYRSREGNRILAEVAASGGRLVDGDVQDLGALSEAMADAQVVVHLVGIIREFPSRGITFDRVVTAGTRNVVAAARKAGIRRFVLMSALGAQPGDLLPYLRTKAEAERAVLDAAFPETVVFRPSVIYGPGDGFVGMLARMLRRFPVFPIFGDGAFWLQPVPVWVVGEAFAQAAAAPLPREGAALPPRLYEVGGADRIRYDQLLRAVATRVRASVRFVHVPMAMARLVARRGSPALRAAHEPAAGDAGTGQRGRRRPVLPGFRGAAGALRRRHSRLRTVNPTRRESHHCQPREVKQR</sequence>
<dbReference type="InterPro" id="IPR001509">
    <property type="entry name" value="Epimerase_deHydtase"/>
</dbReference>
<gene>
    <name evidence="3" type="ORF">U7230_04135</name>
</gene>
<protein>
    <submittedName>
        <fullName evidence="3">NAD-dependent epimerase/dehydratase family protein</fullName>
    </submittedName>
</protein>
<evidence type="ECO:0000313" key="4">
    <source>
        <dbReference type="Proteomes" id="UP001332192"/>
    </source>
</evidence>
<evidence type="ECO:0000259" key="2">
    <source>
        <dbReference type="Pfam" id="PF01370"/>
    </source>
</evidence>
<feature type="domain" description="NAD-dependent epimerase/dehydratase" evidence="2">
    <location>
        <begin position="10"/>
        <end position="186"/>
    </location>
</feature>
<proteinExistence type="predicted"/>
<dbReference type="PANTHER" id="PTHR12126">
    <property type="entry name" value="NADH-UBIQUINONE OXIDOREDUCTASE 39 KDA SUBUNIT-RELATED"/>
    <property type="match status" value="1"/>
</dbReference>
<dbReference type="RefSeq" id="WP_324717474.1">
    <property type="nucleotide sequence ID" value="NZ_CP141615.1"/>
</dbReference>
<accession>A0ABZ1BZM7</accession>
<dbReference type="Pfam" id="PF01370">
    <property type="entry name" value="Epimerase"/>
    <property type="match status" value="1"/>
</dbReference>